<organism evidence="2">
    <name type="scientific">Acidithiobacillus ferrianus</name>
    <dbReference type="NCBI Taxonomy" id="2678518"/>
    <lineage>
        <taxon>Bacteria</taxon>
        <taxon>Pseudomonadati</taxon>
        <taxon>Pseudomonadota</taxon>
        <taxon>Acidithiobacillia</taxon>
        <taxon>Acidithiobacillales</taxon>
        <taxon>Acidithiobacillaceae</taxon>
        <taxon>Acidithiobacillus</taxon>
    </lineage>
</organism>
<feature type="domain" description="IrrE N-terminal-like" evidence="1">
    <location>
        <begin position="36"/>
        <end position="132"/>
    </location>
</feature>
<dbReference type="PANTHER" id="PTHR43236:SF2">
    <property type="entry name" value="BLL0069 PROTEIN"/>
    <property type="match status" value="1"/>
</dbReference>
<comment type="caution">
    <text evidence="2">The sequence shown here is derived from an EMBL/GenBank/DDBJ whole genome shotgun (WGS) entry which is preliminary data.</text>
</comment>
<dbReference type="Pfam" id="PF06114">
    <property type="entry name" value="Peptidase_M78"/>
    <property type="match status" value="1"/>
</dbReference>
<reference evidence="2" key="1">
    <citation type="submission" date="2019-11" db="EMBL/GenBank/DDBJ databases">
        <title>Acidithiobacillus ferrianus sp. nov.: a facultatively anaerobic and extremely acidophilic chemolithoautotroph.</title>
        <authorList>
            <person name="Norris P.R."/>
            <person name="Falagan C."/>
            <person name="Moya-Beltran A."/>
            <person name="Castro M."/>
            <person name="Quatrini R."/>
            <person name="Johnson D.B."/>
        </authorList>
    </citation>
    <scope>NUCLEOTIDE SEQUENCE [LARGE SCALE GENOMIC DNA]</scope>
    <source>
        <strain evidence="2">MG</strain>
    </source>
</reference>
<name>A0A845UFD9_9PROT</name>
<dbReference type="PANTHER" id="PTHR43236">
    <property type="entry name" value="ANTITOXIN HIGA1"/>
    <property type="match status" value="1"/>
</dbReference>
<dbReference type="AlphaFoldDB" id="A0A845UFD9"/>
<protein>
    <submittedName>
        <fullName evidence="2">ImmA/IrrE family metallo-endopeptidase</fullName>
    </submittedName>
</protein>
<proteinExistence type="predicted"/>
<dbReference type="RefSeq" id="WP_163097809.1">
    <property type="nucleotide sequence ID" value="NZ_CP127523.1"/>
</dbReference>
<evidence type="ECO:0000313" key="2">
    <source>
        <dbReference type="EMBL" id="NDU42594.1"/>
    </source>
</evidence>
<dbReference type="Gene3D" id="1.10.10.2910">
    <property type="match status" value="1"/>
</dbReference>
<dbReference type="InterPro" id="IPR010359">
    <property type="entry name" value="IrrE_HExxH"/>
</dbReference>
<dbReference type="InterPro" id="IPR052345">
    <property type="entry name" value="Rad_response_metalloprotease"/>
</dbReference>
<accession>A0A845UFD9</accession>
<sequence>MDNTVEKKCRVFQPFTIIRERQRSYPVDVEALAKDFNISIVNKDWPDDWSGAIGKDDNGFFIIVNKNHPKVRQRFTIAHEIAHYVLHRDKIGNGIKDDWKYRSRNISDTDEREANKLAAEILMPADLVGQAAVEVIGAPGVTSGERLSERHLAGVAKNLEVSTTALSIRLGVPA</sequence>
<gene>
    <name evidence="2" type="ORF">GL267_08035</name>
</gene>
<dbReference type="EMBL" id="WNJL01000030">
    <property type="protein sequence ID" value="NDU42594.1"/>
    <property type="molecule type" value="Genomic_DNA"/>
</dbReference>
<evidence type="ECO:0000259" key="1">
    <source>
        <dbReference type="Pfam" id="PF06114"/>
    </source>
</evidence>